<evidence type="ECO:0000256" key="2">
    <source>
        <dbReference type="SAM" id="SignalP"/>
    </source>
</evidence>
<evidence type="ECO:0000313" key="4">
    <source>
        <dbReference type="Proteomes" id="UP000069205"/>
    </source>
</evidence>
<keyword evidence="4" id="KW-1185">Reference proteome</keyword>
<dbReference type="EMBL" id="CP011801">
    <property type="protein sequence ID" value="ALA59141.1"/>
    <property type="molecule type" value="Genomic_DNA"/>
</dbReference>
<evidence type="ECO:0000256" key="1">
    <source>
        <dbReference type="SAM" id="MobiDB-lite"/>
    </source>
</evidence>
<protein>
    <recommendedName>
        <fullName evidence="5">Lipoprotein</fullName>
    </recommendedName>
</protein>
<accession>A0A0K2GDW1</accession>
<dbReference type="Proteomes" id="UP000069205">
    <property type="component" value="Chromosome"/>
</dbReference>
<feature type="signal peptide" evidence="2">
    <location>
        <begin position="1"/>
        <end position="22"/>
    </location>
</feature>
<name>A0A0K2GDW1_NITMO</name>
<evidence type="ECO:0000313" key="3">
    <source>
        <dbReference type="EMBL" id="ALA59141.1"/>
    </source>
</evidence>
<dbReference type="KEGG" id="nmv:NITMOv2_2731"/>
<gene>
    <name evidence="3" type="ORF">NITMOv2_2731</name>
</gene>
<dbReference type="PATRIC" id="fig|42253.5.peg.2700"/>
<reference evidence="3 4" key="1">
    <citation type="journal article" date="2015" name="Proc. Natl. Acad. Sci. U.S.A.">
        <title>Expanded metabolic versatility of ubiquitous nitrite-oxidizing bacteria from the genus Nitrospira.</title>
        <authorList>
            <person name="Koch H."/>
            <person name="Lucker S."/>
            <person name="Albertsen M."/>
            <person name="Kitzinger K."/>
            <person name="Herbold C."/>
            <person name="Spieck E."/>
            <person name="Nielsen P.H."/>
            <person name="Wagner M."/>
            <person name="Daims H."/>
        </authorList>
    </citation>
    <scope>NUCLEOTIDE SEQUENCE [LARGE SCALE GENOMIC DNA]</scope>
    <source>
        <strain evidence="3 4">NSP M-1</strain>
    </source>
</reference>
<keyword evidence="2" id="KW-0732">Signal</keyword>
<proteinExistence type="predicted"/>
<feature type="compositionally biased region" description="Basic and acidic residues" evidence="1">
    <location>
        <begin position="24"/>
        <end position="46"/>
    </location>
</feature>
<evidence type="ECO:0008006" key="5">
    <source>
        <dbReference type="Google" id="ProtNLM"/>
    </source>
</evidence>
<dbReference type="PROSITE" id="PS51257">
    <property type="entry name" value="PROKAR_LIPOPROTEIN"/>
    <property type="match status" value="1"/>
</dbReference>
<feature type="chain" id="PRO_5005476961" description="Lipoprotein" evidence="2">
    <location>
        <begin position="23"/>
        <end position="73"/>
    </location>
</feature>
<dbReference type="RefSeq" id="WP_053380213.1">
    <property type="nucleotide sequence ID" value="NZ_CP011801.1"/>
</dbReference>
<dbReference type="AlphaFoldDB" id="A0A0K2GDW1"/>
<sequence>MRSVIAITSLLVLTLGVLTSCAGDRYDRESTAYRDGEEETVREREIGPPGAGPAPSQGRWAPHPSGIGPGSGR</sequence>
<feature type="region of interest" description="Disordered" evidence="1">
    <location>
        <begin position="24"/>
        <end position="73"/>
    </location>
</feature>
<organism evidence="3 4">
    <name type="scientific">Nitrospira moscoviensis</name>
    <dbReference type="NCBI Taxonomy" id="42253"/>
    <lineage>
        <taxon>Bacteria</taxon>
        <taxon>Pseudomonadati</taxon>
        <taxon>Nitrospirota</taxon>
        <taxon>Nitrospiria</taxon>
        <taxon>Nitrospirales</taxon>
        <taxon>Nitrospiraceae</taxon>
        <taxon>Nitrospira</taxon>
    </lineage>
</organism>
<dbReference type="STRING" id="42253.NITMOv2_2731"/>